<comment type="similarity">
    <text evidence="7">Belongs to the CrgA family.</text>
</comment>
<comment type="caution">
    <text evidence="8">The sequence shown here is derived from an EMBL/GenBank/DDBJ whole genome shotgun (WGS) entry which is preliminary data.</text>
</comment>
<dbReference type="GO" id="GO:0005886">
    <property type="term" value="C:plasma membrane"/>
    <property type="evidence" value="ECO:0007669"/>
    <property type="project" value="UniProtKB-SubCell"/>
</dbReference>
<dbReference type="InterPro" id="IPR009619">
    <property type="entry name" value="CrgA"/>
</dbReference>
<dbReference type="AlphaFoldDB" id="A0A3P3VYF5"/>
<evidence type="ECO:0000313" key="9">
    <source>
        <dbReference type="Proteomes" id="UP000274391"/>
    </source>
</evidence>
<comment type="subcellular location">
    <subcellularLocation>
        <location evidence="7">Cell membrane</location>
        <topology evidence="7">Multi-pass membrane protein</topology>
    </subcellularLocation>
</comment>
<evidence type="ECO:0000256" key="5">
    <source>
        <dbReference type="ARBA" id="ARBA00023136"/>
    </source>
</evidence>
<keyword evidence="9" id="KW-1185">Reference proteome</keyword>
<sequence>MTKAQQRYSTPKSKNIDEGNPVWFKPIMFGFLLLGLIWILVYYLSSARLPIAVLGDWNLLIGIGVAMVGFLMMTNWK</sequence>
<protein>
    <recommendedName>
        <fullName evidence="7">Cell division protein CrgA</fullName>
    </recommendedName>
</protein>
<evidence type="ECO:0000256" key="2">
    <source>
        <dbReference type="ARBA" id="ARBA00022618"/>
    </source>
</evidence>
<evidence type="ECO:0000256" key="3">
    <source>
        <dbReference type="ARBA" id="ARBA00022692"/>
    </source>
</evidence>
<dbReference type="GO" id="GO:0051301">
    <property type="term" value="P:cell division"/>
    <property type="evidence" value="ECO:0007669"/>
    <property type="project" value="UniProtKB-UniRule"/>
</dbReference>
<comment type="function">
    <text evidence="7">Involved in cell division.</text>
</comment>
<keyword evidence="5 7" id="KW-0472">Membrane</keyword>
<evidence type="ECO:0000256" key="7">
    <source>
        <dbReference type="HAMAP-Rule" id="MF_00631"/>
    </source>
</evidence>
<keyword evidence="1 7" id="KW-1003">Cell membrane</keyword>
<evidence type="ECO:0000313" key="8">
    <source>
        <dbReference type="EMBL" id="RRJ87078.1"/>
    </source>
</evidence>
<reference evidence="8 9" key="1">
    <citation type="submission" date="2018-11" db="EMBL/GenBank/DDBJ databases">
        <title>YIM 102482-1 draft genome.</title>
        <authorList>
            <person name="Li G."/>
            <person name="Jiang Y."/>
        </authorList>
    </citation>
    <scope>NUCLEOTIDE SEQUENCE [LARGE SCALE GENOMIC DNA]</scope>
    <source>
        <strain evidence="8 9">YIM 102482-1</strain>
    </source>
</reference>
<feature type="transmembrane region" description="Helical" evidence="7">
    <location>
        <begin position="57"/>
        <end position="76"/>
    </location>
</feature>
<keyword evidence="3 7" id="KW-0812">Transmembrane</keyword>
<dbReference type="OrthoDB" id="5189646at2"/>
<feature type="transmembrane region" description="Helical" evidence="7">
    <location>
        <begin position="21"/>
        <end position="45"/>
    </location>
</feature>
<keyword evidence="2 7" id="KW-0132">Cell division</keyword>
<gene>
    <name evidence="7" type="primary">crgA</name>
    <name evidence="8" type="ORF">EG850_05895</name>
</gene>
<evidence type="ECO:0000256" key="4">
    <source>
        <dbReference type="ARBA" id="ARBA00022989"/>
    </source>
</evidence>
<name>A0A3P3VYF5_9MICO</name>
<dbReference type="EMBL" id="RQVS01000006">
    <property type="protein sequence ID" value="RRJ87078.1"/>
    <property type="molecule type" value="Genomic_DNA"/>
</dbReference>
<keyword evidence="4 7" id="KW-1133">Transmembrane helix</keyword>
<keyword evidence="6 7" id="KW-0131">Cell cycle</keyword>
<dbReference type="HAMAP" id="MF_00631">
    <property type="entry name" value="CrgA"/>
    <property type="match status" value="1"/>
</dbReference>
<accession>A0A3P3VYF5</accession>
<dbReference type="Proteomes" id="UP000274391">
    <property type="component" value="Unassembled WGS sequence"/>
</dbReference>
<evidence type="ECO:0000256" key="1">
    <source>
        <dbReference type="ARBA" id="ARBA00022475"/>
    </source>
</evidence>
<dbReference type="Pfam" id="PF06781">
    <property type="entry name" value="CrgA"/>
    <property type="match status" value="1"/>
</dbReference>
<evidence type="ECO:0000256" key="6">
    <source>
        <dbReference type="ARBA" id="ARBA00023306"/>
    </source>
</evidence>
<proteinExistence type="inferred from homology"/>
<organism evidence="8 9">
    <name type="scientific">Gulosibacter macacae</name>
    <dbReference type="NCBI Taxonomy" id="2488791"/>
    <lineage>
        <taxon>Bacteria</taxon>
        <taxon>Bacillati</taxon>
        <taxon>Actinomycetota</taxon>
        <taxon>Actinomycetes</taxon>
        <taxon>Micrococcales</taxon>
        <taxon>Microbacteriaceae</taxon>
        <taxon>Gulosibacter</taxon>
    </lineage>
</organism>